<reference evidence="1" key="1">
    <citation type="submission" date="2020-03" db="EMBL/GenBank/DDBJ databases">
        <title>The deep terrestrial virosphere.</title>
        <authorList>
            <person name="Holmfeldt K."/>
            <person name="Nilsson E."/>
            <person name="Simone D."/>
            <person name="Lopez-Fernandez M."/>
            <person name="Wu X."/>
            <person name="de Brujin I."/>
            <person name="Lundin D."/>
            <person name="Andersson A."/>
            <person name="Bertilsson S."/>
            <person name="Dopson M."/>
        </authorList>
    </citation>
    <scope>NUCLEOTIDE SEQUENCE</scope>
    <source>
        <strain evidence="1">MM171A01509</strain>
        <strain evidence="2">MM171B00657</strain>
    </source>
</reference>
<evidence type="ECO:0000313" key="1">
    <source>
        <dbReference type="EMBL" id="QJA98811.1"/>
    </source>
</evidence>
<sequence length="110" mass="12827">MKQSDNPNEYEKLSFQQTKTVLSWISRNIKSHKMRNNRHYSMGIKRYFERDHEAGGFPISNGAFKGAMKASGYNPVNESCTNWEFYISNRSLAFFPDTNEEGYNVSVRSR</sequence>
<evidence type="ECO:0000313" key="2">
    <source>
        <dbReference type="EMBL" id="QJB03558.1"/>
    </source>
</evidence>
<dbReference type="EMBL" id="MT143851">
    <property type="protein sequence ID" value="QJB03558.1"/>
    <property type="molecule type" value="Genomic_DNA"/>
</dbReference>
<dbReference type="AlphaFoldDB" id="A0A6M3M158"/>
<name>A0A6M3M158_9ZZZZ</name>
<protein>
    <submittedName>
        <fullName evidence="1">Uncharacterized protein</fullName>
    </submittedName>
</protein>
<dbReference type="EMBL" id="MT143610">
    <property type="protein sequence ID" value="QJA98811.1"/>
    <property type="molecule type" value="Genomic_DNA"/>
</dbReference>
<proteinExistence type="predicted"/>
<gene>
    <name evidence="1" type="ORF">MM171A01509_0002</name>
    <name evidence="2" type="ORF">MM171B00657_0015</name>
</gene>
<organism evidence="1">
    <name type="scientific">viral metagenome</name>
    <dbReference type="NCBI Taxonomy" id="1070528"/>
    <lineage>
        <taxon>unclassified sequences</taxon>
        <taxon>metagenomes</taxon>
        <taxon>organismal metagenomes</taxon>
    </lineage>
</organism>
<accession>A0A6M3M158</accession>